<dbReference type="AlphaFoldDB" id="A0A9X6STI9"/>
<gene>
    <name evidence="1" type="ORF">CON36_31560</name>
</gene>
<organism evidence="1 2">
    <name type="scientific">Bacillus cereus</name>
    <dbReference type="NCBI Taxonomy" id="1396"/>
    <lineage>
        <taxon>Bacteria</taxon>
        <taxon>Bacillati</taxon>
        <taxon>Bacillota</taxon>
        <taxon>Bacilli</taxon>
        <taxon>Bacillales</taxon>
        <taxon>Bacillaceae</taxon>
        <taxon>Bacillus</taxon>
        <taxon>Bacillus cereus group</taxon>
    </lineage>
</organism>
<sequence>MVDEIISKVSSKRDDIYILDPSDIAYPFGMNLLEITTPDPLKRELEKVLVIDAYITIMQRVFGEASIGANTDDLFRMSCSAILDHPEGGGLMEMCLMLTSSDYRDRVTPYVKDPIVRDYWTKTFPALAGDTRFQTQNLNAPLNKLRRFIANGIVANIICQKKSTLNIADAINSGAVILARFSRGDMGFQNSALLGELLPL</sequence>
<reference evidence="1 2" key="1">
    <citation type="submission" date="2017-09" db="EMBL/GenBank/DDBJ databases">
        <title>Large-scale bioinformatics analysis of Bacillus genomes uncovers conserved roles of natural products in bacterial physiology.</title>
        <authorList>
            <consortium name="Agbiome Team Llc"/>
            <person name="Bleich R.M."/>
            <person name="Grubbs K.J."/>
            <person name="Santa Maria K.C."/>
            <person name="Allen S.E."/>
            <person name="Farag S."/>
            <person name="Shank E.A."/>
            <person name="Bowers A."/>
        </authorList>
    </citation>
    <scope>NUCLEOTIDE SEQUENCE [LARGE SCALE GENOMIC DNA]</scope>
    <source>
        <strain evidence="1 2">AFS092789</strain>
    </source>
</reference>
<evidence type="ECO:0000313" key="1">
    <source>
        <dbReference type="EMBL" id="PDZ94857.1"/>
    </source>
</evidence>
<dbReference type="RefSeq" id="WP_098006536.1">
    <property type="nucleotide sequence ID" value="NZ_NVMX01000101.1"/>
</dbReference>
<dbReference type="Proteomes" id="UP000219922">
    <property type="component" value="Unassembled WGS sequence"/>
</dbReference>
<accession>A0A9X6STI9</accession>
<name>A0A9X6STI9_BACCE</name>
<comment type="caution">
    <text evidence="1">The sequence shown here is derived from an EMBL/GenBank/DDBJ whole genome shotgun (WGS) entry which is preliminary data.</text>
</comment>
<dbReference type="EMBL" id="NVMX01000101">
    <property type="protein sequence ID" value="PDZ94857.1"/>
    <property type="molecule type" value="Genomic_DNA"/>
</dbReference>
<protein>
    <submittedName>
        <fullName evidence="1">Uncharacterized protein</fullName>
    </submittedName>
</protein>
<proteinExistence type="predicted"/>
<evidence type="ECO:0000313" key="2">
    <source>
        <dbReference type="Proteomes" id="UP000219922"/>
    </source>
</evidence>